<evidence type="ECO:0000313" key="5">
    <source>
        <dbReference type="Proteomes" id="UP000053263"/>
    </source>
</evidence>
<feature type="transmembrane region" description="Helical" evidence="2">
    <location>
        <begin position="265"/>
        <end position="282"/>
    </location>
</feature>
<feature type="domain" description="DUF6533" evidence="3">
    <location>
        <begin position="18"/>
        <end position="56"/>
    </location>
</feature>
<feature type="region of interest" description="Disordered" evidence="1">
    <location>
        <begin position="323"/>
        <end position="342"/>
    </location>
</feature>
<feature type="transmembrane region" description="Helical" evidence="2">
    <location>
        <begin position="223"/>
        <end position="245"/>
    </location>
</feature>
<keyword evidence="2" id="KW-1133">Transmembrane helix</keyword>
<feature type="transmembrane region" description="Helical" evidence="2">
    <location>
        <begin position="176"/>
        <end position="195"/>
    </location>
</feature>
<accession>A0A0C9T441</accession>
<feature type="transmembrane region" description="Helical" evidence="2">
    <location>
        <begin position="83"/>
        <end position="102"/>
    </location>
</feature>
<keyword evidence="2" id="KW-0472">Membrane</keyword>
<evidence type="ECO:0000256" key="1">
    <source>
        <dbReference type="SAM" id="MobiDB-lite"/>
    </source>
</evidence>
<feature type="transmembrane region" description="Helical" evidence="2">
    <location>
        <begin position="53"/>
        <end position="71"/>
    </location>
</feature>
<dbReference type="OrthoDB" id="2686513at2759"/>
<keyword evidence="2" id="KW-0812">Transmembrane</keyword>
<organism evidence="4 5">
    <name type="scientific">Plicaturopsis crispa FD-325 SS-3</name>
    <dbReference type="NCBI Taxonomy" id="944288"/>
    <lineage>
        <taxon>Eukaryota</taxon>
        <taxon>Fungi</taxon>
        <taxon>Dikarya</taxon>
        <taxon>Basidiomycota</taxon>
        <taxon>Agaricomycotina</taxon>
        <taxon>Agaricomycetes</taxon>
        <taxon>Agaricomycetidae</taxon>
        <taxon>Amylocorticiales</taxon>
        <taxon>Amylocorticiaceae</taxon>
        <taxon>Plicatura</taxon>
        <taxon>Plicaturopsis crispa</taxon>
    </lineage>
</organism>
<reference evidence="4 5" key="1">
    <citation type="submission" date="2014-06" db="EMBL/GenBank/DDBJ databases">
        <title>Evolutionary Origins and Diversification of the Mycorrhizal Mutualists.</title>
        <authorList>
            <consortium name="DOE Joint Genome Institute"/>
            <consortium name="Mycorrhizal Genomics Consortium"/>
            <person name="Kohler A."/>
            <person name="Kuo A."/>
            <person name="Nagy L.G."/>
            <person name="Floudas D."/>
            <person name="Copeland A."/>
            <person name="Barry K.W."/>
            <person name="Cichocki N."/>
            <person name="Veneault-Fourrey C."/>
            <person name="LaButti K."/>
            <person name="Lindquist E.A."/>
            <person name="Lipzen A."/>
            <person name="Lundell T."/>
            <person name="Morin E."/>
            <person name="Murat C."/>
            <person name="Riley R."/>
            <person name="Ohm R."/>
            <person name="Sun H."/>
            <person name="Tunlid A."/>
            <person name="Henrissat B."/>
            <person name="Grigoriev I.V."/>
            <person name="Hibbett D.S."/>
            <person name="Martin F."/>
        </authorList>
    </citation>
    <scope>NUCLEOTIDE SEQUENCE [LARGE SCALE GENOMIC DNA]</scope>
    <source>
        <strain evidence="4 5">FD-325 SS-3</strain>
    </source>
</reference>
<sequence>MDSPNYYTPPVLVHAWEVIGMTVLWFDMALTFSDEVHLIWRRPKSLSSVLFFANRYPLAFANCVFVSFMAIPMNHERCSIYGWIRQVVLSGTQLIVASVFVLRTYALYGCRKRVLFSLGSLFIAMAMTNIGFLIVYGVSTLGQTYDGPYYGFTSRSLTTDHVYGISCVYFYQPIGWILWPANLAVDVIVLVMTLTKTYKLAKDLKVTSGRIPLATLMLRDGSIYFAVMTCLHLSIVILFCLWVPLPAYDIGGGQNLDSLTSPLSVLTNCLSVALTSRLMLNLHKRAHVGILSTGAQASASIVSGIVFRDLGHIQPVEHIVNPDGPEIPRKEEDVPQIPSVEPIEPLSKDVDVRRMSHV</sequence>
<feature type="non-terminal residue" evidence="4">
    <location>
        <position position="1"/>
    </location>
</feature>
<feature type="transmembrane region" description="Helical" evidence="2">
    <location>
        <begin position="12"/>
        <end position="32"/>
    </location>
</feature>
<evidence type="ECO:0000313" key="4">
    <source>
        <dbReference type="EMBL" id="KII84084.1"/>
    </source>
</evidence>
<keyword evidence="5" id="KW-1185">Reference proteome</keyword>
<dbReference type="AlphaFoldDB" id="A0A0C9T441"/>
<evidence type="ECO:0000256" key="2">
    <source>
        <dbReference type="SAM" id="Phobius"/>
    </source>
</evidence>
<protein>
    <submittedName>
        <fullName evidence="4">Unplaced genomic scaffold PLICRscaffold_19, whole genome shotgun sequence</fullName>
    </submittedName>
</protein>
<dbReference type="Proteomes" id="UP000053263">
    <property type="component" value="Unassembled WGS sequence"/>
</dbReference>
<feature type="transmembrane region" description="Helical" evidence="2">
    <location>
        <begin position="114"/>
        <end position="138"/>
    </location>
</feature>
<dbReference type="Pfam" id="PF20151">
    <property type="entry name" value="DUF6533"/>
    <property type="match status" value="1"/>
</dbReference>
<evidence type="ECO:0000259" key="3">
    <source>
        <dbReference type="Pfam" id="PF20151"/>
    </source>
</evidence>
<gene>
    <name evidence="4" type="ORF">PLICRDRAFT_46417</name>
</gene>
<dbReference type="HOGENOM" id="CLU_035509_7_0_1"/>
<proteinExistence type="predicted"/>
<name>A0A0C9T441_PLICR</name>
<dbReference type="EMBL" id="KN832572">
    <property type="protein sequence ID" value="KII84084.1"/>
    <property type="molecule type" value="Genomic_DNA"/>
</dbReference>
<dbReference type="InterPro" id="IPR045340">
    <property type="entry name" value="DUF6533"/>
</dbReference>